<feature type="compositionally biased region" description="Low complexity" evidence="1">
    <location>
        <begin position="50"/>
        <end position="85"/>
    </location>
</feature>
<protein>
    <submittedName>
        <fullName evidence="2">Uncharacterized protein</fullName>
    </submittedName>
</protein>
<evidence type="ECO:0000313" key="3">
    <source>
        <dbReference type="Proteomes" id="UP001302126"/>
    </source>
</evidence>
<comment type="caution">
    <text evidence="2">The sequence shown here is derived from an EMBL/GenBank/DDBJ whole genome shotgun (WGS) entry which is preliminary data.</text>
</comment>
<reference evidence="2" key="2">
    <citation type="submission" date="2023-05" db="EMBL/GenBank/DDBJ databases">
        <authorList>
            <consortium name="Lawrence Berkeley National Laboratory"/>
            <person name="Steindorff A."/>
            <person name="Hensen N."/>
            <person name="Bonometti L."/>
            <person name="Westerberg I."/>
            <person name="Brannstrom I.O."/>
            <person name="Guillou S."/>
            <person name="Cros-Aarteil S."/>
            <person name="Calhoun S."/>
            <person name="Haridas S."/>
            <person name="Kuo A."/>
            <person name="Mondo S."/>
            <person name="Pangilinan J."/>
            <person name="Riley R."/>
            <person name="Labutti K."/>
            <person name="Andreopoulos B."/>
            <person name="Lipzen A."/>
            <person name="Chen C."/>
            <person name="Yanf M."/>
            <person name="Daum C."/>
            <person name="Ng V."/>
            <person name="Clum A."/>
            <person name="Ohm R."/>
            <person name="Martin F."/>
            <person name="Silar P."/>
            <person name="Natvig D."/>
            <person name="Lalanne C."/>
            <person name="Gautier V."/>
            <person name="Ament-Velasquez S.L."/>
            <person name="Kruys A."/>
            <person name="Hutchinson M.I."/>
            <person name="Powell A.J."/>
            <person name="Barry K."/>
            <person name="Miller A.N."/>
            <person name="Grigoriev I.V."/>
            <person name="Debuchy R."/>
            <person name="Gladieux P."/>
            <person name="Thoren M.H."/>
            <person name="Johannesson H."/>
        </authorList>
    </citation>
    <scope>NUCLEOTIDE SEQUENCE</scope>
    <source>
        <strain evidence="2">PSN309</strain>
    </source>
</reference>
<dbReference type="PANTHER" id="PTHR39474">
    <property type="entry name" value="UNNAMED PRODUCT"/>
    <property type="match status" value="1"/>
</dbReference>
<name>A0AAN7AKG8_9PEZI</name>
<proteinExistence type="predicted"/>
<evidence type="ECO:0000313" key="2">
    <source>
        <dbReference type="EMBL" id="KAK4188815.1"/>
    </source>
</evidence>
<dbReference type="AlphaFoldDB" id="A0AAN7AKG8"/>
<sequence>MPLSFRTAAAVARFTTLSRRTLLPPAVQQHSSFPSRAVPYQHYSTSPARQPSTSPLPSISPSSMSSSPSRAAQPAEQQPSAEPSSHSVDDGAIPSEGAEGNAAAKTPLPLPAPEDGEKTTEVKVNGTPIALDALGPMVVGRDGSLSRIANWAEMTSFERENTLRILGKRNQLRLGNLREGKPADAPKE</sequence>
<dbReference type="PANTHER" id="PTHR39474:SF1">
    <property type="entry name" value="FUNGAL SPECIFIC TRANSCRIPTION FACTOR"/>
    <property type="match status" value="1"/>
</dbReference>
<dbReference type="EMBL" id="MU864383">
    <property type="protein sequence ID" value="KAK4188815.1"/>
    <property type="molecule type" value="Genomic_DNA"/>
</dbReference>
<accession>A0AAN7AKG8</accession>
<keyword evidence="3" id="KW-1185">Reference proteome</keyword>
<reference evidence="2" key="1">
    <citation type="journal article" date="2023" name="Mol. Phylogenet. Evol.">
        <title>Genome-scale phylogeny and comparative genomics of the fungal order Sordariales.</title>
        <authorList>
            <person name="Hensen N."/>
            <person name="Bonometti L."/>
            <person name="Westerberg I."/>
            <person name="Brannstrom I.O."/>
            <person name="Guillou S."/>
            <person name="Cros-Aarteil S."/>
            <person name="Calhoun S."/>
            <person name="Haridas S."/>
            <person name="Kuo A."/>
            <person name="Mondo S."/>
            <person name="Pangilinan J."/>
            <person name="Riley R."/>
            <person name="LaButti K."/>
            <person name="Andreopoulos B."/>
            <person name="Lipzen A."/>
            <person name="Chen C."/>
            <person name="Yan M."/>
            <person name="Daum C."/>
            <person name="Ng V."/>
            <person name="Clum A."/>
            <person name="Steindorff A."/>
            <person name="Ohm R.A."/>
            <person name="Martin F."/>
            <person name="Silar P."/>
            <person name="Natvig D.O."/>
            <person name="Lalanne C."/>
            <person name="Gautier V."/>
            <person name="Ament-Velasquez S.L."/>
            <person name="Kruys A."/>
            <person name="Hutchinson M.I."/>
            <person name="Powell A.J."/>
            <person name="Barry K."/>
            <person name="Miller A.N."/>
            <person name="Grigoriev I.V."/>
            <person name="Debuchy R."/>
            <person name="Gladieux P."/>
            <person name="Hiltunen Thoren M."/>
            <person name="Johannesson H."/>
        </authorList>
    </citation>
    <scope>NUCLEOTIDE SEQUENCE</scope>
    <source>
        <strain evidence="2">PSN309</strain>
    </source>
</reference>
<dbReference type="Proteomes" id="UP001302126">
    <property type="component" value="Unassembled WGS sequence"/>
</dbReference>
<feature type="region of interest" description="Disordered" evidence="1">
    <location>
        <begin position="20"/>
        <end position="120"/>
    </location>
</feature>
<evidence type="ECO:0000256" key="1">
    <source>
        <dbReference type="SAM" id="MobiDB-lite"/>
    </source>
</evidence>
<organism evidence="2 3">
    <name type="scientific">Podospora australis</name>
    <dbReference type="NCBI Taxonomy" id="1536484"/>
    <lineage>
        <taxon>Eukaryota</taxon>
        <taxon>Fungi</taxon>
        <taxon>Dikarya</taxon>
        <taxon>Ascomycota</taxon>
        <taxon>Pezizomycotina</taxon>
        <taxon>Sordariomycetes</taxon>
        <taxon>Sordariomycetidae</taxon>
        <taxon>Sordariales</taxon>
        <taxon>Podosporaceae</taxon>
        <taxon>Podospora</taxon>
    </lineage>
</organism>
<gene>
    <name evidence="2" type="ORF">QBC35DRAFT_450878</name>
</gene>